<gene>
    <name evidence="1" type="ORF">LuPra_00779</name>
</gene>
<accession>A0A143PGE9</accession>
<proteinExistence type="predicted"/>
<dbReference type="STRING" id="1855912.LuPra_00779"/>
<reference evidence="1 2" key="1">
    <citation type="journal article" date="2016" name="Genome Announc.">
        <title>First Complete Genome Sequence of a Subdivision 6 Acidobacterium Strain.</title>
        <authorList>
            <person name="Huang S."/>
            <person name="Vieira S."/>
            <person name="Bunk B."/>
            <person name="Riedel T."/>
            <person name="Sproer C."/>
            <person name="Overmann J."/>
        </authorList>
    </citation>
    <scope>NUCLEOTIDE SEQUENCE [LARGE SCALE GENOMIC DNA]</scope>
    <source>
        <strain evidence="2">DSM 100886 HEG_-6_39</strain>
    </source>
</reference>
<evidence type="ECO:0000313" key="2">
    <source>
        <dbReference type="Proteomes" id="UP000076079"/>
    </source>
</evidence>
<reference evidence="2" key="2">
    <citation type="submission" date="2016-04" db="EMBL/GenBank/DDBJ databases">
        <title>First Complete Genome Sequence of a Subdivision 6 Acidobacterium.</title>
        <authorList>
            <person name="Huang S."/>
            <person name="Vieira S."/>
            <person name="Bunk B."/>
            <person name="Riedel T."/>
            <person name="Sproeer C."/>
            <person name="Overmann J."/>
        </authorList>
    </citation>
    <scope>NUCLEOTIDE SEQUENCE [LARGE SCALE GENOMIC DNA]</scope>
    <source>
        <strain evidence="2">DSM 100886 HEG_-6_39</strain>
    </source>
</reference>
<evidence type="ECO:0000313" key="1">
    <source>
        <dbReference type="EMBL" id="AMY07605.1"/>
    </source>
</evidence>
<organism evidence="1 2">
    <name type="scientific">Luteitalea pratensis</name>
    <dbReference type="NCBI Taxonomy" id="1855912"/>
    <lineage>
        <taxon>Bacteria</taxon>
        <taxon>Pseudomonadati</taxon>
        <taxon>Acidobacteriota</taxon>
        <taxon>Vicinamibacteria</taxon>
        <taxon>Vicinamibacterales</taxon>
        <taxon>Vicinamibacteraceae</taxon>
        <taxon>Luteitalea</taxon>
    </lineage>
</organism>
<dbReference type="KEGG" id="abac:LuPra_00779"/>
<dbReference type="AlphaFoldDB" id="A0A143PGE9"/>
<name>A0A143PGE9_LUTPR</name>
<protein>
    <submittedName>
        <fullName evidence="1">Uncharacterized protein</fullName>
    </submittedName>
</protein>
<dbReference type="Proteomes" id="UP000076079">
    <property type="component" value="Chromosome"/>
</dbReference>
<dbReference type="EMBL" id="CP015136">
    <property type="protein sequence ID" value="AMY07605.1"/>
    <property type="molecule type" value="Genomic_DNA"/>
</dbReference>
<keyword evidence="2" id="KW-1185">Reference proteome</keyword>
<sequence>MTAIRLRPGAYSLILPGAAATKTKAQGRMPMADQAAEARPGGYASTRLYIVSRSSGVRPARSTRKRSCDVVRVSGVSDPAMW</sequence>